<accession>A0A5R8Y1V0</accession>
<reference evidence="1 2" key="1">
    <citation type="submission" date="2019-05" db="EMBL/GenBank/DDBJ databases">
        <title>Arcobacter sp. nov., isolated from sea sediment.</title>
        <authorList>
            <person name="Kim W."/>
        </authorList>
    </citation>
    <scope>NUCLEOTIDE SEQUENCE [LARGE SCALE GENOMIC DNA]</scope>
    <source>
        <strain evidence="1 2">CAU 1517</strain>
    </source>
</reference>
<protein>
    <submittedName>
        <fullName evidence="1">Uncharacterized protein</fullName>
    </submittedName>
</protein>
<dbReference type="EMBL" id="VANU01000002">
    <property type="protein sequence ID" value="TLP39234.1"/>
    <property type="molecule type" value="Genomic_DNA"/>
</dbReference>
<comment type="caution">
    <text evidence="1">The sequence shown here is derived from an EMBL/GenBank/DDBJ whole genome shotgun (WGS) entry which is preliminary data.</text>
</comment>
<evidence type="ECO:0000313" key="1">
    <source>
        <dbReference type="EMBL" id="TLP39234.1"/>
    </source>
</evidence>
<dbReference type="AlphaFoldDB" id="A0A5R8Y1V0"/>
<organism evidence="1 2">
    <name type="scientific">Arcobacter arenosus</name>
    <dbReference type="NCBI Taxonomy" id="2576037"/>
    <lineage>
        <taxon>Bacteria</taxon>
        <taxon>Pseudomonadati</taxon>
        <taxon>Campylobacterota</taxon>
        <taxon>Epsilonproteobacteria</taxon>
        <taxon>Campylobacterales</taxon>
        <taxon>Arcobacteraceae</taxon>
        <taxon>Arcobacter</taxon>
    </lineage>
</organism>
<dbReference type="Proteomes" id="UP000308901">
    <property type="component" value="Unassembled WGS sequence"/>
</dbReference>
<proteinExistence type="predicted"/>
<keyword evidence="2" id="KW-1185">Reference proteome</keyword>
<gene>
    <name evidence="1" type="ORF">FDK22_05010</name>
</gene>
<sequence>MNLEMNQESQLLERAKTSTCPVELEKLHNSSSMNIRRAVARNINITTETANKLVKDPVLNVSFMASKNPKSSEKKDFDENSLNYCVLCEEDERYMNCSQCYEANNWSLLNS</sequence>
<dbReference type="OrthoDB" id="5348252at2"/>
<evidence type="ECO:0000313" key="2">
    <source>
        <dbReference type="Proteomes" id="UP000308901"/>
    </source>
</evidence>
<dbReference type="RefSeq" id="WP_138151818.1">
    <property type="nucleotide sequence ID" value="NZ_VANU01000002.1"/>
</dbReference>
<name>A0A5R8Y1V0_9BACT</name>